<dbReference type="InterPro" id="IPR027422">
    <property type="entry name" value="GGA1-3"/>
</dbReference>
<dbReference type="SUPFAM" id="SSF49348">
    <property type="entry name" value="Clathrin adaptor appendage domain"/>
    <property type="match status" value="1"/>
</dbReference>
<evidence type="ECO:0000256" key="1">
    <source>
        <dbReference type="ARBA" id="ARBA00004481"/>
    </source>
</evidence>
<comment type="subcellular location">
    <subcellularLocation>
        <location evidence="1">Endosome membrane</location>
        <topology evidence="1">Peripheral membrane protein</topology>
    </subcellularLocation>
    <subcellularLocation>
        <location evidence="2">Golgi apparatus</location>
    </subcellularLocation>
</comment>
<dbReference type="InterPro" id="IPR008153">
    <property type="entry name" value="GAE_dom"/>
</dbReference>
<keyword evidence="5" id="KW-0333">Golgi apparatus</keyword>
<dbReference type="PANTHER" id="PTHR45905">
    <property type="entry name" value="GOLGI-LOCALIZED, GAMMA-ADAPTIN EAR CONTAINING, ARF BINDING PROTEIN"/>
    <property type="match status" value="1"/>
</dbReference>
<proteinExistence type="predicted"/>
<dbReference type="GO" id="GO:0034394">
    <property type="term" value="P:protein localization to cell surface"/>
    <property type="evidence" value="ECO:0007669"/>
    <property type="project" value="TreeGrafter"/>
</dbReference>
<protein>
    <recommendedName>
        <fullName evidence="6">GAE domain-containing protein</fullName>
    </recommendedName>
</protein>
<dbReference type="GO" id="GO:0010008">
    <property type="term" value="C:endosome membrane"/>
    <property type="evidence" value="ECO:0007669"/>
    <property type="project" value="UniProtKB-SubCell"/>
</dbReference>
<evidence type="ECO:0000256" key="4">
    <source>
        <dbReference type="ARBA" id="ARBA00022927"/>
    </source>
</evidence>
<dbReference type="GO" id="GO:0006886">
    <property type="term" value="P:intracellular protein transport"/>
    <property type="evidence" value="ECO:0007669"/>
    <property type="project" value="InterPro"/>
</dbReference>
<evidence type="ECO:0000256" key="2">
    <source>
        <dbReference type="ARBA" id="ARBA00004555"/>
    </source>
</evidence>
<keyword evidence="3" id="KW-0813">Transport</keyword>
<feature type="domain" description="GAE" evidence="6">
    <location>
        <begin position="228"/>
        <end position="347"/>
    </location>
</feature>
<evidence type="ECO:0000256" key="3">
    <source>
        <dbReference type="ARBA" id="ARBA00022448"/>
    </source>
</evidence>
<reference evidence="7" key="1">
    <citation type="journal article" date="2020" name="G3 (Bethesda)">
        <title>High-Quality Assemblies for Three Invasive Social Wasps from the &lt;i&gt;Vespula&lt;/i&gt; Genus.</title>
        <authorList>
            <person name="Harrop T.W.R."/>
            <person name="Guhlin J."/>
            <person name="McLaughlin G.M."/>
            <person name="Permina E."/>
            <person name="Stockwell P."/>
            <person name="Gilligan J."/>
            <person name="Le Lec M.F."/>
            <person name="Gruber M.A.M."/>
            <person name="Quinn O."/>
            <person name="Lovegrove M."/>
            <person name="Duncan E.J."/>
            <person name="Remnant E.J."/>
            <person name="Van Eeckhoven J."/>
            <person name="Graham B."/>
            <person name="Knapp R.A."/>
            <person name="Langford K.W."/>
            <person name="Kronenberg Z."/>
            <person name="Press M.O."/>
            <person name="Eacker S.M."/>
            <person name="Wilson-Rankin E.E."/>
            <person name="Purcell J."/>
            <person name="Lester P.J."/>
            <person name="Dearden P.K."/>
        </authorList>
    </citation>
    <scope>NUCLEOTIDE SEQUENCE</scope>
    <source>
        <strain evidence="7">Linc-1</strain>
    </source>
</reference>
<evidence type="ECO:0000313" key="7">
    <source>
        <dbReference type="EMBL" id="KAF7384621.1"/>
    </source>
</evidence>
<dbReference type="Gene3D" id="2.60.40.1230">
    <property type="match status" value="1"/>
</dbReference>
<dbReference type="Proteomes" id="UP000617340">
    <property type="component" value="Unassembled WGS sequence"/>
</dbReference>
<dbReference type="GO" id="GO:0031267">
    <property type="term" value="F:small GTPase binding"/>
    <property type="evidence" value="ECO:0007669"/>
    <property type="project" value="InterPro"/>
</dbReference>
<keyword evidence="4" id="KW-0653">Protein transport</keyword>
<dbReference type="PROSITE" id="PS50180">
    <property type="entry name" value="GAE"/>
    <property type="match status" value="1"/>
</dbReference>
<comment type="caution">
    <text evidence="7">The sequence shown here is derived from an EMBL/GenBank/DDBJ whole genome shotgun (WGS) entry which is preliminary data.</text>
</comment>
<dbReference type="GO" id="GO:0005802">
    <property type="term" value="C:trans-Golgi network"/>
    <property type="evidence" value="ECO:0007669"/>
    <property type="project" value="InterPro"/>
</dbReference>
<evidence type="ECO:0000256" key="5">
    <source>
        <dbReference type="ARBA" id="ARBA00023034"/>
    </source>
</evidence>
<dbReference type="SMART" id="SM00809">
    <property type="entry name" value="Alpha_adaptinC2"/>
    <property type="match status" value="1"/>
</dbReference>
<organism evidence="7 8">
    <name type="scientific">Vespula germanica</name>
    <name type="common">German yellow jacket</name>
    <name type="synonym">Paravespula germanica</name>
    <dbReference type="NCBI Taxonomy" id="30212"/>
    <lineage>
        <taxon>Eukaryota</taxon>
        <taxon>Metazoa</taxon>
        <taxon>Ecdysozoa</taxon>
        <taxon>Arthropoda</taxon>
        <taxon>Hexapoda</taxon>
        <taxon>Insecta</taxon>
        <taxon>Pterygota</taxon>
        <taxon>Neoptera</taxon>
        <taxon>Endopterygota</taxon>
        <taxon>Hymenoptera</taxon>
        <taxon>Apocrita</taxon>
        <taxon>Aculeata</taxon>
        <taxon>Vespoidea</taxon>
        <taxon>Vespidae</taxon>
        <taxon>Vespinae</taxon>
        <taxon>Vespula</taxon>
    </lineage>
</organism>
<dbReference type="EMBL" id="JACSDZ010000017">
    <property type="protein sequence ID" value="KAF7384621.1"/>
    <property type="molecule type" value="Genomic_DNA"/>
</dbReference>
<evidence type="ECO:0000259" key="6">
    <source>
        <dbReference type="PROSITE" id="PS50180"/>
    </source>
</evidence>
<dbReference type="PANTHER" id="PTHR45905:SF1">
    <property type="entry name" value="GOLGI-LOCALIZED, GAMMA-ADAPTIN EAR CONTAINING, ARF BINDING PROTEIN"/>
    <property type="match status" value="1"/>
</dbReference>
<gene>
    <name evidence="7" type="ORF">HZH68_014233</name>
</gene>
<dbReference type="GO" id="GO:0006893">
    <property type="term" value="P:Golgi to plasma membrane transport"/>
    <property type="evidence" value="ECO:0007669"/>
    <property type="project" value="TreeGrafter"/>
</dbReference>
<dbReference type="InterPro" id="IPR008152">
    <property type="entry name" value="Clathrin_a/b/g-adaptin_app_Ig"/>
</dbReference>
<evidence type="ECO:0000313" key="8">
    <source>
        <dbReference type="Proteomes" id="UP000617340"/>
    </source>
</evidence>
<keyword evidence="8" id="KW-1185">Reference proteome</keyword>
<accession>A0A834J9V9</accession>
<sequence length="349" mass="38680">MRDILGDVLAANDALGEVFDKYTAVIILGQKVTKTNINNDPSLLDLSSPIDAAISECTLNADTNKTNNTVATNSQSDMEVLGDIFNSFGNSLDFSLTTDKNNLFPELMIMDPINIQQNGKKIDTPLKKMDSKARALEELNELGESLLKQSLSYKMAKESSMDEKKPSFAQFTKFQSELDNHNLMDLTSTNNNMIQHNVDKSTLTVNSEPAIKSLTDINVNLQDIKPGTNPPITVIEEKNGISVILHFTQDSPRPDVSVIVVTTMSKNTKPLNNYLFQAVVPKKCKCRLQPPSDTELPAHNPFLPPSAITQIMLIANPLKESVSLKFMLSYTMDDETFTEMGEVDRLPHL</sequence>
<dbReference type="Pfam" id="PF02883">
    <property type="entry name" value="Alpha_adaptinC2"/>
    <property type="match status" value="1"/>
</dbReference>
<name>A0A834J9V9_VESGE</name>
<dbReference type="InterPro" id="IPR013041">
    <property type="entry name" value="Clathrin_app_Ig-like_sf"/>
</dbReference>
<dbReference type="AlphaFoldDB" id="A0A834J9V9"/>